<dbReference type="PANTHER" id="PTHR24223">
    <property type="entry name" value="ATP-BINDING CASSETTE SUB-FAMILY C"/>
    <property type="match status" value="1"/>
</dbReference>
<keyword evidence="2" id="KW-0677">Repeat</keyword>
<evidence type="ECO:0000256" key="4">
    <source>
        <dbReference type="ARBA" id="ARBA00022840"/>
    </source>
</evidence>
<accession>A0A0L0G0R9</accession>
<keyword evidence="4" id="KW-0067">ATP-binding</keyword>
<dbReference type="PANTHER" id="PTHR24223:SF443">
    <property type="entry name" value="MULTIDRUG-RESISTANCE LIKE PROTEIN 1, ISOFORM I"/>
    <property type="match status" value="1"/>
</dbReference>
<gene>
    <name evidence="5" type="ORF">SARC_05055</name>
</gene>
<dbReference type="GO" id="GO:0042626">
    <property type="term" value="F:ATPase-coupled transmembrane transporter activity"/>
    <property type="evidence" value="ECO:0007669"/>
    <property type="project" value="TreeGrafter"/>
</dbReference>
<reference evidence="5 6" key="1">
    <citation type="submission" date="2011-02" db="EMBL/GenBank/DDBJ databases">
        <title>The Genome Sequence of Sphaeroforma arctica JP610.</title>
        <authorList>
            <consortium name="The Broad Institute Genome Sequencing Platform"/>
            <person name="Russ C."/>
            <person name="Cuomo C."/>
            <person name="Young S.K."/>
            <person name="Zeng Q."/>
            <person name="Gargeya S."/>
            <person name="Alvarado L."/>
            <person name="Berlin A."/>
            <person name="Chapman S.B."/>
            <person name="Chen Z."/>
            <person name="Freedman E."/>
            <person name="Gellesch M."/>
            <person name="Goldberg J."/>
            <person name="Griggs A."/>
            <person name="Gujja S."/>
            <person name="Heilman E."/>
            <person name="Heiman D."/>
            <person name="Howarth C."/>
            <person name="Mehta T."/>
            <person name="Neiman D."/>
            <person name="Pearson M."/>
            <person name="Roberts A."/>
            <person name="Saif S."/>
            <person name="Shea T."/>
            <person name="Shenoy N."/>
            <person name="Sisk P."/>
            <person name="Stolte C."/>
            <person name="Sykes S."/>
            <person name="White J."/>
            <person name="Yandava C."/>
            <person name="Burger G."/>
            <person name="Gray M.W."/>
            <person name="Holland P.W.H."/>
            <person name="King N."/>
            <person name="Lang F.B.F."/>
            <person name="Roger A.J."/>
            <person name="Ruiz-Trillo I."/>
            <person name="Haas B."/>
            <person name="Nusbaum C."/>
            <person name="Birren B."/>
        </authorList>
    </citation>
    <scope>NUCLEOTIDE SEQUENCE [LARGE SCALE GENOMIC DNA]</scope>
    <source>
        <strain evidence="5 6">JP610</strain>
    </source>
</reference>
<dbReference type="OrthoDB" id="6500128at2759"/>
<dbReference type="InterPro" id="IPR050173">
    <property type="entry name" value="ABC_transporter_C-like"/>
</dbReference>
<dbReference type="EMBL" id="KQ241905">
    <property type="protein sequence ID" value="KNC82655.1"/>
    <property type="molecule type" value="Genomic_DNA"/>
</dbReference>
<dbReference type="InterPro" id="IPR027417">
    <property type="entry name" value="P-loop_NTPase"/>
</dbReference>
<dbReference type="GO" id="GO:0005524">
    <property type="term" value="F:ATP binding"/>
    <property type="evidence" value="ECO:0007669"/>
    <property type="project" value="UniProtKB-KW"/>
</dbReference>
<dbReference type="Gene3D" id="3.40.50.300">
    <property type="entry name" value="P-loop containing nucleotide triphosphate hydrolases"/>
    <property type="match status" value="1"/>
</dbReference>
<keyword evidence="3" id="KW-0547">Nucleotide-binding</keyword>
<dbReference type="GeneID" id="25905559"/>
<dbReference type="STRING" id="667725.A0A0L0G0R9"/>
<sequence length="105" mass="11657">MFPNVINSCIEASVSLGRVHKFLVSEEINTNGIVHTLTKSPINEGAWGTIKVTDGAFAAWIQNATVRDNILFGQSFDRTKYDNIVSACALRDDFDVCNNRDEMSM</sequence>
<protein>
    <submittedName>
        <fullName evidence="5">Uncharacterized protein</fullName>
    </submittedName>
</protein>
<dbReference type="Proteomes" id="UP000054560">
    <property type="component" value="Unassembled WGS sequence"/>
</dbReference>
<dbReference type="eggNOG" id="KOG0054">
    <property type="taxonomic scope" value="Eukaryota"/>
</dbReference>
<name>A0A0L0G0R9_9EUKA</name>
<evidence type="ECO:0000256" key="3">
    <source>
        <dbReference type="ARBA" id="ARBA00022741"/>
    </source>
</evidence>
<comment type="subcellular location">
    <subcellularLocation>
        <location evidence="1">Endomembrane system</location>
        <topology evidence="1">Multi-pass membrane protein</topology>
    </subcellularLocation>
</comment>
<keyword evidence="6" id="KW-1185">Reference proteome</keyword>
<evidence type="ECO:0000256" key="2">
    <source>
        <dbReference type="ARBA" id="ARBA00022737"/>
    </source>
</evidence>
<dbReference type="RefSeq" id="XP_014156557.1">
    <property type="nucleotide sequence ID" value="XM_014301082.1"/>
</dbReference>
<dbReference type="GO" id="GO:0012505">
    <property type="term" value="C:endomembrane system"/>
    <property type="evidence" value="ECO:0007669"/>
    <property type="project" value="UniProtKB-SubCell"/>
</dbReference>
<organism evidence="5 6">
    <name type="scientific">Sphaeroforma arctica JP610</name>
    <dbReference type="NCBI Taxonomy" id="667725"/>
    <lineage>
        <taxon>Eukaryota</taxon>
        <taxon>Ichthyosporea</taxon>
        <taxon>Ichthyophonida</taxon>
        <taxon>Sphaeroforma</taxon>
    </lineage>
</organism>
<evidence type="ECO:0000313" key="6">
    <source>
        <dbReference type="Proteomes" id="UP000054560"/>
    </source>
</evidence>
<dbReference type="AlphaFoldDB" id="A0A0L0G0R9"/>
<proteinExistence type="predicted"/>
<evidence type="ECO:0000256" key="1">
    <source>
        <dbReference type="ARBA" id="ARBA00004127"/>
    </source>
</evidence>
<dbReference type="GO" id="GO:0016020">
    <property type="term" value="C:membrane"/>
    <property type="evidence" value="ECO:0007669"/>
    <property type="project" value="TreeGrafter"/>
</dbReference>
<evidence type="ECO:0000313" key="5">
    <source>
        <dbReference type="EMBL" id="KNC82655.1"/>
    </source>
</evidence>